<dbReference type="OrthoDB" id="5946976at2759"/>
<dbReference type="KEGG" id="epa:110241805"/>
<evidence type="ECO:0000313" key="3">
    <source>
        <dbReference type="Proteomes" id="UP000887567"/>
    </source>
</evidence>
<dbReference type="PANTHER" id="PTHR46825:SF9">
    <property type="entry name" value="BETA-LACTAMASE-RELATED DOMAIN-CONTAINING PROTEIN"/>
    <property type="match status" value="1"/>
</dbReference>
<evidence type="ECO:0000313" key="2">
    <source>
        <dbReference type="EnsemblMetazoa" id="XP_020903369.1"/>
    </source>
</evidence>
<dbReference type="RefSeq" id="XP_020903369.1">
    <property type="nucleotide sequence ID" value="XM_021047710.1"/>
</dbReference>
<dbReference type="OMA" id="CGTVYGH"/>
<dbReference type="Gene3D" id="3.40.710.10">
    <property type="entry name" value="DD-peptidase/beta-lactamase superfamily"/>
    <property type="match status" value="1"/>
</dbReference>
<dbReference type="PANTHER" id="PTHR46825">
    <property type="entry name" value="D-ALANYL-D-ALANINE-CARBOXYPEPTIDASE/ENDOPEPTIDASE AMPH"/>
    <property type="match status" value="1"/>
</dbReference>
<dbReference type="InterPro" id="IPR012338">
    <property type="entry name" value="Beta-lactam/transpept-like"/>
</dbReference>
<proteinExistence type="predicted"/>
<dbReference type="Pfam" id="PF00144">
    <property type="entry name" value="Beta-lactamase"/>
    <property type="match status" value="1"/>
</dbReference>
<dbReference type="Proteomes" id="UP000887567">
    <property type="component" value="Unplaced"/>
</dbReference>
<dbReference type="EnsemblMetazoa" id="XM_021047710.1">
    <property type="protein sequence ID" value="XP_020903369.1"/>
    <property type="gene ID" value="LOC110241805"/>
</dbReference>
<feature type="domain" description="Beta-lactamase-related" evidence="1">
    <location>
        <begin position="57"/>
        <end position="383"/>
    </location>
</feature>
<sequence>MQAAEKISPLRLGSAVRVLTIGLLMSGAGQLMADQAMADQAMADSGPKPTADLDGQLKALHAKSDFPGFAVAIVDREQGVVYESGFGWADRQNRKPFTAQTVMNIGSVSKTFIGVALMQAVENGQIDLDAPVDRYLGFSIRNPRFPDKPITLRHLATHTSGIEDRGSIYRKAYSEGMEPSMELGEYLRQYLTPEGRWYNRRNFGKNPPGDARDYSNIGAALAAYTLEKALEKPFDELTTRSILKPLGMDDSGWSYGDIELDSHAVSYDGDDIVEPYTLVTYPDGGLRTSVSSLGRYLAAILRGGVLGDARILDGASVEAMVAPQFDAQDPPEGAGDKNSGIFWSLDSSGLIGHTGGDPGISTMMAFDPESGRGWVFITNCELNKKTGGQLREIWNLLKSTP</sequence>
<evidence type="ECO:0000259" key="1">
    <source>
        <dbReference type="Pfam" id="PF00144"/>
    </source>
</evidence>
<dbReference type="GeneID" id="110241805"/>
<name>A0A913XEU5_EXADI</name>
<dbReference type="InterPro" id="IPR050491">
    <property type="entry name" value="AmpC-like"/>
</dbReference>
<accession>A0A913XEU5</accession>
<protein>
    <recommendedName>
        <fullName evidence="1">Beta-lactamase-related domain-containing protein</fullName>
    </recommendedName>
</protein>
<organism evidence="2 3">
    <name type="scientific">Exaiptasia diaphana</name>
    <name type="common">Tropical sea anemone</name>
    <name type="synonym">Aiptasia pulchella</name>
    <dbReference type="NCBI Taxonomy" id="2652724"/>
    <lineage>
        <taxon>Eukaryota</taxon>
        <taxon>Metazoa</taxon>
        <taxon>Cnidaria</taxon>
        <taxon>Anthozoa</taxon>
        <taxon>Hexacorallia</taxon>
        <taxon>Actiniaria</taxon>
        <taxon>Aiptasiidae</taxon>
        <taxon>Exaiptasia</taxon>
    </lineage>
</organism>
<dbReference type="AlphaFoldDB" id="A0A913XEU5"/>
<keyword evidence="3" id="KW-1185">Reference proteome</keyword>
<reference evidence="2" key="1">
    <citation type="submission" date="2022-11" db="UniProtKB">
        <authorList>
            <consortium name="EnsemblMetazoa"/>
        </authorList>
    </citation>
    <scope>IDENTIFICATION</scope>
</reference>
<dbReference type="InterPro" id="IPR001466">
    <property type="entry name" value="Beta-lactam-related"/>
</dbReference>
<dbReference type="SUPFAM" id="SSF56601">
    <property type="entry name" value="beta-lactamase/transpeptidase-like"/>
    <property type="match status" value="1"/>
</dbReference>